<evidence type="ECO:0000313" key="1">
    <source>
        <dbReference type="EMBL" id="CDM37180.1"/>
    </source>
</evidence>
<dbReference type="OrthoDB" id="4656735at2759"/>
<protein>
    <submittedName>
        <fullName evidence="1">Uncharacterized protein</fullName>
    </submittedName>
</protein>
<dbReference type="Proteomes" id="UP000030686">
    <property type="component" value="Unassembled WGS sequence"/>
</dbReference>
<proteinExistence type="predicted"/>
<gene>
    <name evidence="1" type="ORF">PROQFM164_S06g000141</name>
</gene>
<name>W6QL48_PENRF</name>
<sequence>MECLGVPIDHRLRRVIREARRIDRDKENSDHIQLLHSFGSSLEVDESDYPICDLSFGLEMARPELKGGVLIVLERPHSKQKNSDGFMEGKRNCRTINAVSDLISAVNNDKLGFDDVSLFDAIPFLDETVAGKDHQDIINEAQNVFADMARAKDPDIILCCFKTETQNSLVKKLQSRGVGRSFYPDNPKLTGFGFSSTLVNAFHPSYAVNYYPISSCFKQLLVLEFTKAFALWRQSWTEEPWMKGLRDECRIRAKRKVGEKNIDGKWNRSYIKEQWEELLTSLDAQFEKCFFQNPKDIGAGDLQRKLVDSKITWLSCDIAWILEELTPEETITLEMPQQLLCKLRRWCRKAWPEDQLRRNPSNSNGYYDHLPLLLLKSNQPSTLAKSLESRLFGLLRDLNLSFNRLHNDVYHNLLAQRCAFRRFAAAFEDILEDIADNDLSLEGTELHHEMGFLSLNGTAD</sequence>
<dbReference type="OMA" id="HPSYAVN"/>
<organism evidence="1 2">
    <name type="scientific">Penicillium roqueforti (strain FM164)</name>
    <dbReference type="NCBI Taxonomy" id="1365484"/>
    <lineage>
        <taxon>Eukaryota</taxon>
        <taxon>Fungi</taxon>
        <taxon>Dikarya</taxon>
        <taxon>Ascomycota</taxon>
        <taxon>Pezizomycotina</taxon>
        <taxon>Eurotiomycetes</taxon>
        <taxon>Eurotiomycetidae</taxon>
        <taxon>Eurotiales</taxon>
        <taxon>Aspergillaceae</taxon>
        <taxon>Penicillium</taxon>
    </lineage>
</organism>
<dbReference type="AlphaFoldDB" id="W6QL48"/>
<keyword evidence="2" id="KW-1185">Reference proteome</keyword>
<evidence type="ECO:0000313" key="2">
    <source>
        <dbReference type="Proteomes" id="UP000030686"/>
    </source>
</evidence>
<reference evidence="1" key="1">
    <citation type="journal article" date="2014" name="Nat. Commun.">
        <title>Multiple recent horizontal transfers of a large genomic region in cheese making fungi.</title>
        <authorList>
            <person name="Cheeseman K."/>
            <person name="Ropars J."/>
            <person name="Renault P."/>
            <person name="Dupont J."/>
            <person name="Gouzy J."/>
            <person name="Branca A."/>
            <person name="Abraham A.L."/>
            <person name="Ceppi M."/>
            <person name="Conseiller E."/>
            <person name="Debuchy R."/>
            <person name="Malagnac F."/>
            <person name="Goarin A."/>
            <person name="Silar P."/>
            <person name="Lacoste S."/>
            <person name="Sallet E."/>
            <person name="Bensimon A."/>
            <person name="Giraud T."/>
            <person name="Brygoo Y."/>
        </authorList>
    </citation>
    <scope>NUCLEOTIDE SEQUENCE [LARGE SCALE GENOMIC DNA]</scope>
    <source>
        <strain evidence="1">FM164</strain>
    </source>
</reference>
<dbReference type="EMBL" id="HG792020">
    <property type="protein sequence ID" value="CDM37180.1"/>
    <property type="molecule type" value="Genomic_DNA"/>
</dbReference>
<accession>W6QL48</accession>